<reference evidence="3 4" key="1">
    <citation type="submission" date="2020-04" db="EMBL/GenBank/DDBJ databases">
        <title>Azohydromonas sp. isolated from soil.</title>
        <authorList>
            <person name="Dahal R.H."/>
        </authorList>
    </citation>
    <scope>NUCLEOTIDE SEQUENCE [LARGE SCALE GENOMIC DNA]</scope>
    <source>
        <strain evidence="3 4">G-1-1-14</strain>
    </source>
</reference>
<gene>
    <name evidence="3" type="ORF">HHL10_24545</name>
</gene>
<dbReference type="Pfam" id="PF00582">
    <property type="entry name" value="Usp"/>
    <property type="match status" value="1"/>
</dbReference>
<dbReference type="PANTHER" id="PTHR46268:SF6">
    <property type="entry name" value="UNIVERSAL STRESS PROTEIN UP12"/>
    <property type="match status" value="1"/>
</dbReference>
<proteinExistence type="inferred from homology"/>
<dbReference type="Gene3D" id="3.40.50.620">
    <property type="entry name" value="HUPs"/>
    <property type="match status" value="1"/>
</dbReference>
<organism evidence="3 4">
    <name type="scientific">Azohydromonas caseinilytica</name>
    <dbReference type="NCBI Taxonomy" id="2728836"/>
    <lineage>
        <taxon>Bacteria</taxon>
        <taxon>Pseudomonadati</taxon>
        <taxon>Pseudomonadota</taxon>
        <taxon>Betaproteobacteria</taxon>
        <taxon>Burkholderiales</taxon>
        <taxon>Sphaerotilaceae</taxon>
        <taxon>Azohydromonas</taxon>
    </lineage>
</organism>
<dbReference type="CDD" id="cd00293">
    <property type="entry name" value="USP-like"/>
    <property type="match status" value="1"/>
</dbReference>
<evidence type="ECO:0000256" key="1">
    <source>
        <dbReference type="ARBA" id="ARBA00008791"/>
    </source>
</evidence>
<feature type="domain" description="UspA" evidence="2">
    <location>
        <begin position="1"/>
        <end position="144"/>
    </location>
</feature>
<name>A0A848FFJ8_9BURK</name>
<accession>A0A848FFJ8</accession>
<comment type="similarity">
    <text evidence="1">Belongs to the universal stress protein A family.</text>
</comment>
<sequence>MFTRILFPTDGSDATPKALRYALDLARLCGAELHTISAKELFPYGAVSDLQPTPPQEFLQAQERTASERVKAVMEAAQEAGIPCRASTVEAAHPWEAICDYAGQHRCDLIVMASHGRHGLAALLRGSETPRVLGHCGVPVLVVR</sequence>
<protein>
    <submittedName>
        <fullName evidence="3">Universal stress protein</fullName>
    </submittedName>
</protein>
<dbReference type="InterPro" id="IPR006016">
    <property type="entry name" value="UspA"/>
</dbReference>
<dbReference type="EMBL" id="JABBFW010000027">
    <property type="protein sequence ID" value="NML18144.1"/>
    <property type="molecule type" value="Genomic_DNA"/>
</dbReference>
<dbReference type="AlphaFoldDB" id="A0A848FFJ8"/>
<dbReference type="InterPro" id="IPR014729">
    <property type="entry name" value="Rossmann-like_a/b/a_fold"/>
</dbReference>
<dbReference type="PRINTS" id="PR01438">
    <property type="entry name" value="UNVRSLSTRESS"/>
</dbReference>
<dbReference type="InterPro" id="IPR006015">
    <property type="entry name" value="Universal_stress_UspA"/>
</dbReference>
<comment type="caution">
    <text evidence="3">The sequence shown here is derived from an EMBL/GenBank/DDBJ whole genome shotgun (WGS) entry which is preliminary data.</text>
</comment>
<dbReference type="RefSeq" id="WP_169163043.1">
    <property type="nucleotide sequence ID" value="NZ_JABBFW010000027.1"/>
</dbReference>
<dbReference type="SUPFAM" id="SSF52402">
    <property type="entry name" value="Adenine nucleotide alpha hydrolases-like"/>
    <property type="match status" value="1"/>
</dbReference>
<dbReference type="PANTHER" id="PTHR46268">
    <property type="entry name" value="STRESS RESPONSE PROTEIN NHAX"/>
    <property type="match status" value="1"/>
</dbReference>
<evidence type="ECO:0000313" key="3">
    <source>
        <dbReference type="EMBL" id="NML18144.1"/>
    </source>
</evidence>
<evidence type="ECO:0000259" key="2">
    <source>
        <dbReference type="Pfam" id="PF00582"/>
    </source>
</evidence>
<evidence type="ECO:0000313" key="4">
    <source>
        <dbReference type="Proteomes" id="UP000574067"/>
    </source>
</evidence>
<keyword evidence="4" id="KW-1185">Reference proteome</keyword>
<dbReference type="Proteomes" id="UP000574067">
    <property type="component" value="Unassembled WGS sequence"/>
</dbReference>